<reference evidence="2 3" key="1">
    <citation type="submission" date="2018-06" db="EMBL/GenBank/DDBJ databases">
        <title>Genomic Encyclopedia of Archaeal and Bacterial Type Strains, Phase II (KMG-II): from individual species to whole genera.</title>
        <authorList>
            <person name="Goeker M."/>
        </authorList>
    </citation>
    <scope>NUCLEOTIDE SEQUENCE [LARGE SCALE GENOMIC DNA]</scope>
    <source>
        <strain evidence="2 3">DSM 23446</strain>
    </source>
</reference>
<dbReference type="EMBL" id="QLLK01000013">
    <property type="protein sequence ID" value="RAI85552.1"/>
    <property type="molecule type" value="Genomic_DNA"/>
</dbReference>
<proteinExistence type="predicted"/>
<protein>
    <recommendedName>
        <fullName evidence="4">Dolichyl-phosphate-mannose-protein mannosyltransferase</fullName>
    </recommendedName>
</protein>
<feature type="transmembrane region" description="Helical" evidence="1">
    <location>
        <begin position="78"/>
        <end position="97"/>
    </location>
</feature>
<dbReference type="OrthoDB" id="817762at2"/>
<feature type="transmembrane region" description="Helical" evidence="1">
    <location>
        <begin position="9"/>
        <end position="31"/>
    </location>
</feature>
<feature type="transmembrane region" description="Helical" evidence="1">
    <location>
        <begin position="372"/>
        <end position="390"/>
    </location>
</feature>
<keyword evidence="1" id="KW-1133">Transmembrane helix</keyword>
<evidence type="ECO:0000256" key="1">
    <source>
        <dbReference type="SAM" id="Phobius"/>
    </source>
</evidence>
<keyword evidence="1" id="KW-0812">Transmembrane</keyword>
<sequence length="491" mass="56557">MEKIKPKSFVLVCSLIAAAAMIVIWFLPWRFQVNDDEIMMWLVSGAYTGTPESYAVFIHPILSWTFSKLYTFFPSVPWYPLTWFLVIYLAYLAFLIQIAQSRSTFWTKLIWTLFLFGLLIHFLFFLQFTIVAAFAITAGLSLRFDAFRASDTKWYKLYFSDIMLLVGILIRVEVPILIFFGIAALNLLVIRERRLYKALFIPFVLLLITYSLNLISSDQQFKTSNELRSSVFDHPVLQLNKEDLKESHSELYHYSNGLIDFHKNPDLEDKLNEWKTFLNSERSRQFSLSAVSTALYTYIEHENYLISIMLLFLAFTFAWKNKAIVLVFVLLSCLMVMLSPFYLLKVQIYSIVFLLFFLIALDQSSTASLPGILVKSGVTLLVLGICYHFYSFTQSSENFPSTENLEAQIDKLKASGIDQVVLVAAGEEYHELVFENPLPFQVLGWPTLLHSMDSVSTRAYLVDSATYANNKSYFKSMIPQPSSCEQILLIP</sequence>
<feature type="transmembrane region" description="Helical" evidence="1">
    <location>
        <begin position="162"/>
        <end position="188"/>
    </location>
</feature>
<gene>
    <name evidence="2" type="ORF">LV83_03632</name>
</gene>
<dbReference type="AlphaFoldDB" id="A0A327P3T6"/>
<dbReference type="RefSeq" id="WP_146613749.1">
    <property type="nucleotide sequence ID" value="NZ_QLLK01000013.1"/>
</dbReference>
<evidence type="ECO:0000313" key="2">
    <source>
        <dbReference type="EMBL" id="RAI85552.1"/>
    </source>
</evidence>
<keyword evidence="3" id="KW-1185">Reference proteome</keyword>
<keyword evidence="1" id="KW-0472">Membrane</keyword>
<accession>A0A327P3T6</accession>
<feature type="transmembrane region" description="Helical" evidence="1">
    <location>
        <begin position="109"/>
        <end position="142"/>
    </location>
</feature>
<organism evidence="2 3">
    <name type="scientific">Algoriphagus yeomjeoni</name>
    <dbReference type="NCBI Taxonomy" id="291403"/>
    <lineage>
        <taxon>Bacteria</taxon>
        <taxon>Pseudomonadati</taxon>
        <taxon>Bacteroidota</taxon>
        <taxon>Cytophagia</taxon>
        <taxon>Cytophagales</taxon>
        <taxon>Cyclobacteriaceae</taxon>
        <taxon>Algoriphagus</taxon>
    </lineage>
</organism>
<dbReference type="Proteomes" id="UP000249610">
    <property type="component" value="Unassembled WGS sequence"/>
</dbReference>
<name>A0A327P3T6_9BACT</name>
<comment type="caution">
    <text evidence="2">The sequence shown here is derived from an EMBL/GenBank/DDBJ whole genome shotgun (WGS) entry which is preliminary data.</text>
</comment>
<feature type="transmembrane region" description="Helical" evidence="1">
    <location>
        <begin position="195"/>
        <end position="215"/>
    </location>
</feature>
<evidence type="ECO:0000313" key="3">
    <source>
        <dbReference type="Proteomes" id="UP000249610"/>
    </source>
</evidence>
<feature type="transmembrane region" description="Helical" evidence="1">
    <location>
        <begin position="348"/>
        <end position="365"/>
    </location>
</feature>
<evidence type="ECO:0008006" key="4">
    <source>
        <dbReference type="Google" id="ProtNLM"/>
    </source>
</evidence>